<dbReference type="SMART" id="SM00342">
    <property type="entry name" value="HTH_ARAC"/>
    <property type="match status" value="1"/>
</dbReference>
<evidence type="ECO:0000256" key="1">
    <source>
        <dbReference type="ARBA" id="ARBA00023015"/>
    </source>
</evidence>
<dbReference type="PANTHER" id="PTHR46796:SF7">
    <property type="entry name" value="ARAC FAMILY TRANSCRIPTIONAL REGULATOR"/>
    <property type="match status" value="1"/>
</dbReference>
<dbReference type="InterPro" id="IPR032783">
    <property type="entry name" value="AraC_lig"/>
</dbReference>
<proteinExistence type="predicted"/>
<keyword evidence="1" id="KW-0805">Transcription regulation</keyword>
<evidence type="ECO:0000313" key="5">
    <source>
        <dbReference type="EMBL" id="BDU16907.1"/>
    </source>
</evidence>
<dbReference type="Pfam" id="PF12852">
    <property type="entry name" value="Cupin_6"/>
    <property type="match status" value="1"/>
</dbReference>
<accession>A0ABM8DE90</accession>
<keyword evidence="3" id="KW-0804">Transcription</keyword>
<gene>
    <name evidence="5" type="ORF">LA521A_21080</name>
</gene>
<dbReference type="EMBL" id="AP027041">
    <property type="protein sequence ID" value="BDU16907.1"/>
    <property type="molecule type" value="Genomic_DNA"/>
</dbReference>
<dbReference type="PROSITE" id="PS01124">
    <property type="entry name" value="HTH_ARAC_FAMILY_2"/>
    <property type="match status" value="1"/>
</dbReference>
<evidence type="ECO:0000313" key="6">
    <source>
        <dbReference type="Proteomes" id="UP001317822"/>
    </source>
</evidence>
<dbReference type="InterPro" id="IPR009057">
    <property type="entry name" value="Homeodomain-like_sf"/>
</dbReference>
<dbReference type="Proteomes" id="UP001317822">
    <property type="component" value="Chromosome"/>
</dbReference>
<dbReference type="InterPro" id="IPR050204">
    <property type="entry name" value="AraC_XylS_family_regulators"/>
</dbReference>
<dbReference type="PANTHER" id="PTHR46796">
    <property type="entry name" value="HTH-TYPE TRANSCRIPTIONAL ACTIVATOR RHAS-RELATED"/>
    <property type="match status" value="1"/>
</dbReference>
<evidence type="ECO:0000256" key="3">
    <source>
        <dbReference type="ARBA" id="ARBA00023163"/>
    </source>
</evidence>
<sequence length="310" mass="33542">MSLKDGISSEVAAPSADAGAAPIDRLTPVLERFRVQASLFHSGPLCGHQVFDARPGRGFLHVLRRGEMDMLHGQGPRQARTHLSEPTLLLFPRAVHHEFINPPVDGSDFTCATLDFDGGARNPIVQSLPDLIVLPLERIDGLGAALDLLFAESDQVRCGSRLLVNRLFEIVLIQVLRWIIDHPDEAHVSQGMIMGLCDPRLAKALIAVHQTPDADWTLERMAASAGMSRSAFAAAFKAATGTTPAAYSLDWKLNVAASLLRTGRSVKQVALDLGFADAPSLSRAFRRRTGSSPREWLTLHQGAAGCPIEP</sequence>
<dbReference type="Pfam" id="PF12833">
    <property type="entry name" value="HTH_18"/>
    <property type="match status" value="1"/>
</dbReference>
<keyword evidence="6" id="KW-1185">Reference proteome</keyword>
<protein>
    <submittedName>
        <fullName evidence="5">AraC family transcriptional regulator</fullName>
    </submittedName>
</protein>
<dbReference type="Gene3D" id="1.10.10.60">
    <property type="entry name" value="Homeodomain-like"/>
    <property type="match status" value="2"/>
</dbReference>
<dbReference type="SUPFAM" id="SSF46689">
    <property type="entry name" value="Homeodomain-like"/>
    <property type="match status" value="2"/>
</dbReference>
<dbReference type="InterPro" id="IPR018060">
    <property type="entry name" value="HTH_AraC"/>
</dbReference>
<dbReference type="PROSITE" id="PS00041">
    <property type="entry name" value="HTH_ARAC_FAMILY_1"/>
    <property type="match status" value="1"/>
</dbReference>
<evidence type="ECO:0000259" key="4">
    <source>
        <dbReference type="PROSITE" id="PS01124"/>
    </source>
</evidence>
<organism evidence="5 6">
    <name type="scientific">Lysobacter auxotrophicus</name>
    <dbReference type="NCBI Taxonomy" id="2992573"/>
    <lineage>
        <taxon>Bacteria</taxon>
        <taxon>Pseudomonadati</taxon>
        <taxon>Pseudomonadota</taxon>
        <taxon>Gammaproteobacteria</taxon>
        <taxon>Lysobacterales</taxon>
        <taxon>Lysobacteraceae</taxon>
        <taxon>Lysobacter</taxon>
    </lineage>
</organism>
<keyword evidence="2" id="KW-0238">DNA-binding</keyword>
<dbReference type="InterPro" id="IPR018062">
    <property type="entry name" value="HTH_AraC-typ_CS"/>
</dbReference>
<reference evidence="5 6" key="1">
    <citation type="journal article" date="2023" name="Int. J. Syst. Evol. Microbiol.">
        <title>Physiological and genomic analyses of cobalamin (vitamin B12)-auxotrophy of Lysobacter auxotrophicus sp. nov., a methionine-auxotrophic chitinolytic bacterium isolated from chitin-treated soil.</title>
        <authorList>
            <person name="Saito A."/>
            <person name="Dohra H."/>
            <person name="Hamada M."/>
            <person name="Moriuchi R."/>
            <person name="Kotsuchibashi Y."/>
            <person name="Mori K."/>
        </authorList>
    </citation>
    <scope>NUCLEOTIDE SEQUENCE [LARGE SCALE GENOMIC DNA]</scope>
    <source>
        <strain evidence="5 6">5-21a</strain>
    </source>
</reference>
<name>A0ABM8DE90_9GAMM</name>
<evidence type="ECO:0000256" key="2">
    <source>
        <dbReference type="ARBA" id="ARBA00023125"/>
    </source>
</evidence>
<feature type="domain" description="HTH araC/xylS-type" evidence="4">
    <location>
        <begin position="202"/>
        <end position="299"/>
    </location>
</feature>